<keyword evidence="3" id="KW-1185">Reference proteome</keyword>
<accession>A0ABQ1WM07</accession>
<proteinExistence type="predicted"/>
<organism evidence="2 3">
    <name type="scientific">Hymenobacter glacieicola</name>
    <dbReference type="NCBI Taxonomy" id="1562124"/>
    <lineage>
        <taxon>Bacteria</taxon>
        <taxon>Pseudomonadati</taxon>
        <taxon>Bacteroidota</taxon>
        <taxon>Cytophagia</taxon>
        <taxon>Cytophagales</taxon>
        <taxon>Hymenobacteraceae</taxon>
        <taxon>Hymenobacter</taxon>
    </lineage>
</organism>
<sequence>MVAVQIKNNTGADLNFSRDLELTFSDRPIMPVPSVQAANDLKQGVAIYLLYVLGIGQIGGTRDPYTGQTTGGTLFPWGPFVAAGNIIGASSANKNMRNEFTKYDLTNKVIHPGETVYGIVALRETGVAPLKLTLRNGAAVTPVPTQAPTSAPAASPAPTSTSGGH</sequence>
<gene>
    <name evidence="2" type="ORF">GCM10011378_11100</name>
</gene>
<evidence type="ECO:0000313" key="3">
    <source>
        <dbReference type="Proteomes" id="UP000601361"/>
    </source>
</evidence>
<evidence type="ECO:0000313" key="2">
    <source>
        <dbReference type="EMBL" id="GGG36500.1"/>
    </source>
</evidence>
<evidence type="ECO:0008006" key="4">
    <source>
        <dbReference type="Google" id="ProtNLM"/>
    </source>
</evidence>
<name>A0ABQ1WM07_9BACT</name>
<reference evidence="3" key="1">
    <citation type="journal article" date="2019" name="Int. J. Syst. Evol. Microbiol.">
        <title>The Global Catalogue of Microorganisms (GCM) 10K type strain sequencing project: providing services to taxonomists for standard genome sequencing and annotation.</title>
        <authorList>
            <consortium name="The Broad Institute Genomics Platform"/>
            <consortium name="The Broad Institute Genome Sequencing Center for Infectious Disease"/>
            <person name="Wu L."/>
            <person name="Ma J."/>
        </authorList>
    </citation>
    <scope>NUCLEOTIDE SEQUENCE [LARGE SCALE GENOMIC DNA]</scope>
    <source>
        <strain evidence="3">CGMCC 1.12990</strain>
    </source>
</reference>
<dbReference type="EMBL" id="BMGS01000002">
    <property type="protein sequence ID" value="GGG36500.1"/>
    <property type="molecule type" value="Genomic_DNA"/>
</dbReference>
<dbReference type="Proteomes" id="UP000601361">
    <property type="component" value="Unassembled WGS sequence"/>
</dbReference>
<evidence type="ECO:0000256" key="1">
    <source>
        <dbReference type="SAM" id="MobiDB-lite"/>
    </source>
</evidence>
<protein>
    <recommendedName>
        <fullName evidence="4">Lipoprotein</fullName>
    </recommendedName>
</protein>
<comment type="caution">
    <text evidence="2">The sequence shown here is derived from an EMBL/GenBank/DDBJ whole genome shotgun (WGS) entry which is preliminary data.</text>
</comment>
<feature type="region of interest" description="Disordered" evidence="1">
    <location>
        <begin position="141"/>
        <end position="165"/>
    </location>
</feature>